<evidence type="ECO:0000256" key="1">
    <source>
        <dbReference type="SAM" id="MobiDB-lite"/>
    </source>
</evidence>
<dbReference type="SUPFAM" id="SSF52540">
    <property type="entry name" value="P-loop containing nucleoside triphosphate hydrolases"/>
    <property type="match status" value="1"/>
</dbReference>
<gene>
    <name evidence="2" type="ORF">SMN809_LOCUS55794</name>
</gene>
<evidence type="ECO:0000313" key="3">
    <source>
        <dbReference type="Proteomes" id="UP000676336"/>
    </source>
</evidence>
<dbReference type="Gene3D" id="3.40.50.300">
    <property type="entry name" value="P-loop containing nucleotide triphosphate hydrolases"/>
    <property type="match status" value="1"/>
</dbReference>
<sequence length="55" mass="6107">NLPFFETSAKDNKNVTEAFYALTRLALQKRLQARDQQKPSANNGQANATPLSQSI</sequence>
<feature type="non-terminal residue" evidence="2">
    <location>
        <position position="55"/>
    </location>
</feature>
<feature type="compositionally biased region" description="Polar residues" evidence="1">
    <location>
        <begin position="38"/>
        <end position="55"/>
    </location>
</feature>
<protein>
    <submittedName>
        <fullName evidence="2">Uncharacterized protein</fullName>
    </submittedName>
</protein>
<proteinExistence type="predicted"/>
<organism evidence="2 3">
    <name type="scientific">Rotaria magnacalcarata</name>
    <dbReference type="NCBI Taxonomy" id="392030"/>
    <lineage>
        <taxon>Eukaryota</taxon>
        <taxon>Metazoa</taxon>
        <taxon>Spiralia</taxon>
        <taxon>Gnathifera</taxon>
        <taxon>Rotifera</taxon>
        <taxon>Eurotatoria</taxon>
        <taxon>Bdelloidea</taxon>
        <taxon>Philodinida</taxon>
        <taxon>Philodinidae</taxon>
        <taxon>Rotaria</taxon>
    </lineage>
</organism>
<accession>A0A8S3DA59</accession>
<dbReference type="AlphaFoldDB" id="A0A8S3DA59"/>
<comment type="caution">
    <text evidence="2">The sequence shown here is derived from an EMBL/GenBank/DDBJ whole genome shotgun (WGS) entry which is preliminary data.</text>
</comment>
<name>A0A8S3DA59_9BILA</name>
<feature type="non-terminal residue" evidence="2">
    <location>
        <position position="1"/>
    </location>
</feature>
<dbReference type="EMBL" id="CAJOBI010197983">
    <property type="protein sequence ID" value="CAF4982261.1"/>
    <property type="molecule type" value="Genomic_DNA"/>
</dbReference>
<dbReference type="Proteomes" id="UP000676336">
    <property type="component" value="Unassembled WGS sequence"/>
</dbReference>
<dbReference type="InterPro" id="IPR027417">
    <property type="entry name" value="P-loop_NTPase"/>
</dbReference>
<evidence type="ECO:0000313" key="2">
    <source>
        <dbReference type="EMBL" id="CAF4982261.1"/>
    </source>
</evidence>
<feature type="region of interest" description="Disordered" evidence="1">
    <location>
        <begin position="31"/>
        <end position="55"/>
    </location>
</feature>
<reference evidence="2" key="1">
    <citation type="submission" date="2021-02" db="EMBL/GenBank/DDBJ databases">
        <authorList>
            <person name="Nowell W R."/>
        </authorList>
    </citation>
    <scope>NUCLEOTIDE SEQUENCE</scope>
</reference>